<reference evidence="1 2" key="2">
    <citation type="journal article" date="2022" name="Mol. Ecol. Resour.">
        <title>The genomes of chicory, endive, great burdock and yacon provide insights into Asteraceae paleo-polyploidization history and plant inulin production.</title>
        <authorList>
            <person name="Fan W."/>
            <person name="Wang S."/>
            <person name="Wang H."/>
            <person name="Wang A."/>
            <person name="Jiang F."/>
            <person name="Liu H."/>
            <person name="Zhao H."/>
            <person name="Xu D."/>
            <person name="Zhang Y."/>
        </authorList>
    </citation>
    <scope>NUCLEOTIDE SEQUENCE [LARGE SCALE GENOMIC DNA]</scope>
    <source>
        <strain evidence="2">cv. Punajuju</strain>
        <tissue evidence="1">Leaves</tissue>
    </source>
</reference>
<protein>
    <submittedName>
        <fullName evidence="1">Uncharacterized protein</fullName>
    </submittedName>
</protein>
<dbReference type="Proteomes" id="UP001055811">
    <property type="component" value="Linkage Group LG03"/>
</dbReference>
<name>A0ACB9F0P1_CICIN</name>
<reference evidence="2" key="1">
    <citation type="journal article" date="2022" name="Mol. Ecol. Resour.">
        <title>The genomes of chicory, endive, great burdock and yacon provide insights into Asteraceae palaeo-polyploidization history and plant inulin production.</title>
        <authorList>
            <person name="Fan W."/>
            <person name="Wang S."/>
            <person name="Wang H."/>
            <person name="Wang A."/>
            <person name="Jiang F."/>
            <person name="Liu H."/>
            <person name="Zhao H."/>
            <person name="Xu D."/>
            <person name="Zhang Y."/>
        </authorList>
    </citation>
    <scope>NUCLEOTIDE SEQUENCE [LARGE SCALE GENOMIC DNA]</scope>
    <source>
        <strain evidence="2">cv. Punajuju</strain>
    </source>
</reference>
<gene>
    <name evidence="1" type="ORF">L2E82_14525</name>
</gene>
<dbReference type="EMBL" id="CM042011">
    <property type="protein sequence ID" value="KAI3764515.1"/>
    <property type="molecule type" value="Genomic_DNA"/>
</dbReference>
<keyword evidence="2" id="KW-1185">Reference proteome</keyword>
<sequence length="165" mass="18579">MNTVHGGGGVDIKETIERNPCHRFKDSIFLVFASLNPAIRHWKCTFDNPMKNILDSSPVLEELCLHDVAQLNFEDSYSKGIELNQLTVLTSANIRFFGFDHVCSSCSSCSAKKSDQFDLRNIDGDHVLFFGATRNLGRLYCREMKVVTREGEGEVGDEDHEMMGL</sequence>
<proteinExistence type="predicted"/>
<accession>A0ACB9F0P1</accession>
<organism evidence="1 2">
    <name type="scientific">Cichorium intybus</name>
    <name type="common">Chicory</name>
    <dbReference type="NCBI Taxonomy" id="13427"/>
    <lineage>
        <taxon>Eukaryota</taxon>
        <taxon>Viridiplantae</taxon>
        <taxon>Streptophyta</taxon>
        <taxon>Embryophyta</taxon>
        <taxon>Tracheophyta</taxon>
        <taxon>Spermatophyta</taxon>
        <taxon>Magnoliopsida</taxon>
        <taxon>eudicotyledons</taxon>
        <taxon>Gunneridae</taxon>
        <taxon>Pentapetalae</taxon>
        <taxon>asterids</taxon>
        <taxon>campanulids</taxon>
        <taxon>Asterales</taxon>
        <taxon>Asteraceae</taxon>
        <taxon>Cichorioideae</taxon>
        <taxon>Cichorieae</taxon>
        <taxon>Cichoriinae</taxon>
        <taxon>Cichorium</taxon>
    </lineage>
</organism>
<evidence type="ECO:0000313" key="1">
    <source>
        <dbReference type="EMBL" id="KAI3764515.1"/>
    </source>
</evidence>
<evidence type="ECO:0000313" key="2">
    <source>
        <dbReference type="Proteomes" id="UP001055811"/>
    </source>
</evidence>
<comment type="caution">
    <text evidence="1">The sequence shown here is derived from an EMBL/GenBank/DDBJ whole genome shotgun (WGS) entry which is preliminary data.</text>
</comment>